<protein>
    <recommendedName>
        <fullName evidence="2">Putative peptidase domain-containing protein</fullName>
    </recommendedName>
</protein>
<evidence type="ECO:0000256" key="1">
    <source>
        <dbReference type="SAM" id="SignalP"/>
    </source>
</evidence>
<feature type="signal peptide" evidence="1">
    <location>
        <begin position="1"/>
        <end position="22"/>
    </location>
</feature>
<comment type="caution">
    <text evidence="3">The sequence shown here is derived from an EMBL/GenBank/DDBJ whole genome shotgun (WGS) entry which is preliminary data.</text>
</comment>
<reference evidence="3 4" key="1">
    <citation type="submission" date="2024-01" db="EMBL/GenBank/DDBJ databases">
        <title>A draft genome for a cacao thread blight-causing isolate of Paramarasmius palmivorus.</title>
        <authorList>
            <person name="Baruah I.K."/>
            <person name="Bukari Y."/>
            <person name="Amoako-Attah I."/>
            <person name="Meinhardt L.W."/>
            <person name="Bailey B.A."/>
            <person name="Cohen S.P."/>
        </authorList>
    </citation>
    <scope>NUCLEOTIDE SEQUENCE [LARGE SCALE GENOMIC DNA]</scope>
    <source>
        <strain evidence="3 4">GH-12</strain>
    </source>
</reference>
<sequence length="232" mass="25511">MFAPLSMFILVLASLTTVRGLALPDAPVHELAKRVVYNCTDSTKLAAITAAYTEGKVMAADARNYIASHGASDPLVKLYFGNDTSLIPRVSWTYNQIANEAGTNYTMVCDWDPSGLCASNSNQNAYNRRFWNTCTVNGVSTECNWRSQAVFCPLWYDRPVMSCSVDINSRFGSREDVMVHEMSHALGITHDHDGIKSCSSSRTLALNNATAAVDNAQAYGCFVMEVYKTTRC</sequence>
<dbReference type="Gene3D" id="3.40.390.10">
    <property type="entry name" value="Collagenase (Catalytic Domain)"/>
    <property type="match status" value="1"/>
</dbReference>
<gene>
    <name evidence="3" type="ORF">VNI00_011685</name>
</gene>
<feature type="chain" id="PRO_5043519287" description="Putative peptidase domain-containing protein" evidence="1">
    <location>
        <begin position="23"/>
        <end position="232"/>
    </location>
</feature>
<evidence type="ECO:0000313" key="4">
    <source>
        <dbReference type="Proteomes" id="UP001383192"/>
    </source>
</evidence>
<dbReference type="InterPro" id="IPR029482">
    <property type="entry name" value="HRXXH"/>
</dbReference>
<proteinExistence type="predicted"/>
<dbReference type="SUPFAM" id="SSF55486">
    <property type="entry name" value="Metalloproteases ('zincins'), catalytic domain"/>
    <property type="match status" value="1"/>
</dbReference>
<name>A0AAW0CEE1_9AGAR</name>
<keyword evidence="1" id="KW-0732">Signal</keyword>
<evidence type="ECO:0000313" key="3">
    <source>
        <dbReference type="EMBL" id="KAK7036488.1"/>
    </source>
</evidence>
<accession>A0AAW0CEE1</accession>
<evidence type="ECO:0000259" key="2">
    <source>
        <dbReference type="Pfam" id="PF13933"/>
    </source>
</evidence>
<organism evidence="3 4">
    <name type="scientific">Paramarasmius palmivorus</name>
    <dbReference type="NCBI Taxonomy" id="297713"/>
    <lineage>
        <taxon>Eukaryota</taxon>
        <taxon>Fungi</taxon>
        <taxon>Dikarya</taxon>
        <taxon>Basidiomycota</taxon>
        <taxon>Agaricomycotina</taxon>
        <taxon>Agaricomycetes</taxon>
        <taxon>Agaricomycetidae</taxon>
        <taxon>Agaricales</taxon>
        <taxon>Marasmiineae</taxon>
        <taxon>Marasmiaceae</taxon>
        <taxon>Paramarasmius</taxon>
    </lineage>
</organism>
<dbReference type="Proteomes" id="UP001383192">
    <property type="component" value="Unassembled WGS sequence"/>
</dbReference>
<dbReference type="AlphaFoldDB" id="A0AAW0CEE1"/>
<dbReference type="Pfam" id="PF13933">
    <property type="entry name" value="HRXXH"/>
    <property type="match status" value="1"/>
</dbReference>
<dbReference type="EMBL" id="JAYKXP010000051">
    <property type="protein sequence ID" value="KAK7036488.1"/>
    <property type="molecule type" value="Genomic_DNA"/>
</dbReference>
<dbReference type="InterPro" id="IPR024079">
    <property type="entry name" value="MetalloPept_cat_dom_sf"/>
</dbReference>
<dbReference type="GO" id="GO:0008237">
    <property type="term" value="F:metallopeptidase activity"/>
    <property type="evidence" value="ECO:0007669"/>
    <property type="project" value="InterPro"/>
</dbReference>
<feature type="domain" description="Putative peptidase" evidence="2">
    <location>
        <begin position="37"/>
        <end position="228"/>
    </location>
</feature>
<keyword evidence="4" id="KW-1185">Reference proteome</keyword>